<name>I3ZEG8_TERRK</name>
<keyword evidence="10" id="KW-1185">Reference proteome</keyword>
<dbReference type="PANTHER" id="PTHR33653:SF1">
    <property type="entry name" value="RIBONUCLEASE VAPC2"/>
    <property type="match status" value="1"/>
</dbReference>
<evidence type="ECO:0000256" key="5">
    <source>
        <dbReference type="ARBA" id="ARBA00022801"/>
    </source>
</evidence>
<dbReference type="GO" id="GO:0016787">
    <property type="term" value="F:hydrolase activity"/>
    <property type="evidence" value="ECO:0007669"/>
    <property type="project" value="UniProtKB-KW"/>
</dbReference>
<dbReference type="InterPro" id="IPR002716">
    <property type="entry name" value="PIN_dom"/>
</dbReference>
<evidence type="ECO:0000259" key="8">
    <source>
        <dbReference type="Pfam" id="PF01850"/>
    </source>
</evidence>
<dbReference type="InterPro" id="IPR029060">
    <property type="entry name" value="PIN-like_dom_sf"/>
</dbReference>
<keyword evidence="6" id="KW-0460">Magnesium</keyword>
<dbReference type="STRING" id="926566.Terro_1327"/>
<evidence type="ECO:0000313" key="9">
    <source>
        <dbReference type="EMBL" id="AFL87636.1"/>
    </source>
</evidence>
<evidence type="ECO:0000256" key="4">
    <source>
        <dbReference type="ARBA" id="ARBA00022723"/>
    </source>
</evidence>
<dbReference type="GO" id="GO:0004518">
    <property type="term" value="F:nuclease activity"/>
    <property type="evidence" value="ECO:0007669"/>
    <property type="project" value="UniProtKB-KW"/>
</dbReference>
<dbReference type="Pfam" id="PF01850">
    <property type="entry name" value="PIN"/>
    <property type="match status" value="1"/>
</dbReference>
<dbReference type="Proteomes" id="UP000006056">
    <property type="component" value="Chromosome"/>
</dbReference>
<dbReference type="AlphaFoldDB" id="I3ZEG8"/>
<evidence type="ECO:0000313" key="10">
    <source>
        <dbReference type="Proteomes" id="UP000006056"/>
    </source>
</evidence>
<evidence type="ECO:0000256" key="7">
    <source>
        <dbReference type="ARBA" id="ARBA00038093"/>
    </source>
</evidence>
<dbReference type="OrthoDB" id="9800524at2"/>
<organism evidence="9 10">
    <name type="scientific">Terriglobus roseus (strain DSM 18391 / NRRL B-41598 / KBS 63)</name>
    <dbReference type="NCBI Taxonomy" id="926566"/>
    <lineage>
        <taxon>Bacteria</taxon>
        <taxon>Pseudomonadati</taxon>
        <taxon>Acidobacteriota</taxon>
        <taxon>Terriglobia</taxon>
        <taxon>Terriglobales</taxon>
        <taxon>Acidobacteriaceae</taxon>
        <taxon>Terriglobus</taxon>
    </lineage>
</organism>
<dbReference type="RefSeq" id="WP_014785205.1">
    <property type="nucleotide sequence ID" value="NC_018014.1"/>
</dbReference>
<keyword evidence="3" id="KW-0540">Nuclease</keyword>
<keyword evidence="2" id="KW-1277">Toxin-antitoxin system</keyword>
<sequence>MITAIDTNVLLDLIDSDAGKADDAEEALLLCSGDGSLTISTICYAELAPRFPDQAPLDALLSRLAITVSDLDRRGAFLAGKFFAEHLRRGGKRTRILPDFLVAAHAMQAADRLLTRDGRFYRDAFSKLNALSPAELIARHRKASQRNQAL</sequence>
<reference evidence="9 10" key="1">
    <citation type="submission" date="2012-06" db="EMBL/GenBank/DDBJ databases">
        <title>Complete genome of Terriglobus roseus DSM 18391.</title>
        <authorList>
            <consortium name="US DOE Joint Genome Institute (JGI-PGF)"/>
            <person name="Lucas S."/>
            <person name="Copeland A."/>
            <person name="Lapidus A."/>
            <person name="Glavina del Rio T."/>
            <person name="Dalin E."/>
            <person name="Tice H."/>
            <person name="Bruce D."/>
            <person name="Goodwin L."/>
            <person name="Pitluck S."/>
            <person name="Peters L."/>
            <person name="Mikhailova N."/>
            <person name="Munk A.C.C."/>
            <person name="Kyrpides N."/>
            <person name="Mavromatis K."/>
            <person name="Ivanova N."/>
            <person name="Brettin T."/>
            <person name="Detter J.C."/>
            <person name="Han C."/>
            <person name="Larimer F."/>
            <person name="Land M."/>
            <person name="Hauser L."/>
            <person name="Markowitz V."/>
            <person name="Cheng J.-F."/>
            <person name="Hugenholtz P."/>
            <person name="Woyke T."/>
            <person name="Wu D."/>
            <person name="Brambilla E."/>
            <person name="Klenk H.-P."/>
            <person name="Eisen J.A."/>
        </authorList>
    </citation>
    <scope>NUCLEOTIDE SEQUENCE [LARGE SCALE GENOMIC DNA]</scope>
    <source>
        <strain evidence="10">DSM 18391 / NRRL B-41598 / KBS 63</strain>
    </source>
</reference>
<evidence type="ECO:0000256" key="2">
    <source>
        <dbReference type="ARBA" id="ARBA00022649"/>
    </source>
</evidence>
<comment type="cofactor">
    <cofactor evidence="1">
        <name>Mg(2+)</name>
        <dbReference type="ChEBI" id="CHEBI:18420"/>
    </cofactor>
</comment>
<gene>
    <name evidence="9" type="ordered locus">Terro_1327</name>
</gene>
<proteinExistence type="inferred from homology"/>
<dbReference type="eggNOG" id="COG1487">
    <property type="taxonomic scope" value="Bacteria"/>
</dbReference>
<dbReference type="Gene3D" id="3.40.50.1010">
    <property type="entry name" value="5'-nuclease"/>
    <property type="match status" value="1"/>
</dbReference>
<dbReference type="HOGENOM" id="CLU_137728_0_0_0"/>
<accession>I3ZEG8</accession>
<dbReference type="PANTHER" id="PTHR33653">
    <property type="entry name" value="RIBONUCLEASE VAPC2"/>
    <property type="match status" value="1"/>
</dbReference>
<evidence type="ECO:0000256" key="6">
    <source>
        <dbReference type="ARBA" id="ARBA00022842"/>
    </source>
</evidence>
<dbReference type="KEGG" id="trs:Terro_1327"/>
<dbReference type="EMBL" id="CP003379">
    <property type="protein sequence ID" value="AFL87636.1"/>
    <property type="molecule type" value="Genomic_DNA"/>
</dbReference>
<evidence type="ECO:0000256" key="3">
    <source>
        <dbReference type="ARBA" id="ARBA00022722"/>
    </source>
</evidence>
<feature type="domain" description="PIN" evidence="8">
    <location>
        <begin position="5"/>
        <end position="122"/>
    </location>
</feature>
<comment type="similarity">
    <text evidence="7">Belongs to the PINc/VapC protein family.</text>
</comment>
<dbReference type="InterPro" id="IPR050556">
    <property type="entry name" value="Type_II_TA_system_RNase"/>
</dbReference>
<keyword evidence="4" id="KW-0479">Metal-binding</keyword>
<dbReference type="SUPFAM" id="SSF88723">
    <property type="entry name" value="PIN domain-like"/>
    <property type="match status" value="1"/>
</dbReference>
<keyword evidence="5" id="KW-0378">Hydrolase</keyword>
<evidence type="ECO:0000256" key="1">
    <source>
        <dbReference type="ARBA" id="ARBA00001946"/>
    </source>
</evidence>
<protein>
    <submittedName>
        <fullName evidence="9">Putative nucleic acid-binding protein, contains PIN domain</fullName>
    </submittedName>
</protein>
<dbReference type="GO" id="GO:0046872">
    <property type="term" value="F:metal ion binding"/>
    <property type="evidence" value="ECO:0007669"/>
    <property type="project" value="UniProtKB-KW"/>
</dbReference>